<accession>A8ZP53</accession>
<dbReference type="AlphaFoldDB" id="A8ZP53"/>
<organism evidence="1 2">
    <name type="scientific">Acaryochloris marina (strain MBIC 11017)</name>
    <dbReference type="NCBI Taxonomy" id="329726"/>
    <lineage>
        <taxon>Bacteria</taxon>
        <taxon>Bacillati</taxon>
        <taxon>Cyanobacteriota</taxon>
        <taxon>Cyanophyceae</taxon>
        <taxon>Acaryochloridales</taxon>
        <taxon>Acaryochloridaceae</taxon>
        <taxon>Acaryochloris</taxon>
    </lineage>
</organism>
<sequence length="160" mass="18612">MKKIVNVGYIPLLESEKRIVNLYFENHTPDSGVTNTLSDFIASHQLTESYNTALNKTIMRKIAAESYIKILDETADSHQKLTNIFLKKKSINDPKIEKKCKKFFEEGKELRKDKEKKTKQVSDELEIESLSKEEVEQVQQVLSQYYRKIKPLAKNINNAF</sequence>
<dbReference type="RefSeq" id="WP_012168061.1">
    <property type="nucleotide sequence ID" value="NC_009930.1"/>
</dbReference>
<reference evidence="1 2" key="1">
    <citation type="journal article" date="2008" name="Proc. Natl. Acad. Sci. U.S.A.">
        <title>Niche adaptation and genome expansion in the chlorophyll d-producing cyanobacterium Acaryochloris marina.</title>
        <authorList>
            <person name="Swingley W.D."/>
            <person name="Chen M."/>
            <person name="Cheung P.C."/>
            <person name="Conrad A.L."/>
            <person name="Dejesa L.C."/>
            <person name="Hao J."/>
            <person name="Honchak B.M."/>
            <person name="Karbach L.E."/>
            <person name="Kurdoglu A."/>
            <person name="Lahiri S."/>
            <person name="Mastrian S.D."/>
            <person name="Miyashita H."/>
            <person name="Page L."/>
            <person name="Ramakrishna P."/>
            <person name="Satoh S."/>
            <person name="Sattley W.M."/>
            <person name="Shimada Y."/>
            <person name="Taylor H.L."/>
            <person name="Tomo T."/>
            <person name="Tsuchiya T."/>
            <person name="Wang Z.T."/>
            <person name="Raymond J."/>
            <person name="Mimuro M."/>
            <person name="Blankenship R.E."/>
            <person name="Touchman J.W."/>
        </authorList>
    </citation>
    <scope>NUCLEOTIDE SEQUENCE [LARGE SCALE GENOMIC DNA]</scope>
    <source>
        <strain evidence="2">MBIC 11017</strain>
        <plasmid evidence="2">Plasmid pREB5</plasmid>
    </source>
</reference>
<dbReference type="EMBL" id="CP000842">
    <property type="protein sequence ID" value="ABW32789.1"/>
    <property type="molecule type" value="Genomic_DNA"/>
</dbReference>
<evidence type="ECO:0000313" key="1">
    <source>
        <dbReference type="EMBL" id="ABW32789.1"/>
    </source>
</evidence>
<protein>
    <submittedName>
        <fullName evidence="1">Uncharacterized protein</fullName>
    </submittedName>
</protein>
<dbReference type="HOGENOM" id="CLU_1648399_0_0_3"/>
<dbReference type="Proteomes" id="UP000000268">
    <property type="component" value="Plasmid pREB5"/>
</dbReference>
<gene>
    <name evidence="1" type="ordered locus">AM1_E0019</name>
</gene>
<geneLocation type="plasmid" evidence="1 2">
    <name>pREB5</name>
</geneLocation>
<proteinExistence type="predicted"/>
<keyword evidence="1" id="KW-0614">Plasmid</keyword>
<evidence type="ECO:0000313" key="2">
    <source>
        <dbReference type="Proteomes" id="UP000000268"/>
    </source>
</evidence>
<dbReference type="KEGG" id="amr:AM1_E0019"/>
<keyword evidence="2" id="KW-1185">Reference proteome</keyword>
<name>A8ZP53_ACAM1</name>